<gene>
    <name evidence="2" type="ORF">ACHKAR_17440</name>
</gene>
<keyword evidence="1" id="KW-0812">Transmembrane</keyword>
<protein>
    <recommendedName>
        <fullName evidence="4">Oxaloacetate decarboxylase (Na(+) extruding)</fullName>
    </recommendedName>
</protein>
<evidence type="ECO:0008006" key="4">
    <source>
        <dbReference type="Google" id="ProtNLM"/>
    </source>
</evidence>
<dbReference type="RefSeq" id="WP_221413338.1">
    <property type="nucleotide sequence ID" value="NZ_JBIPKE010000019.1"/>
</dbReference>
<keyword evidence="1" id="KW-0472">Membrane</keyword>
<keyword evidence="1" id="KW-1133">Transmembrane helix</keyword>
<comment type="caution">
    <text evidence="2">The sequence shown here is derived from an EMBL/GenBank/DDBJ whole genome shotgun (WGS) entry which is preliminary data.</text>
</comment>
<organism evidence="2 3">
    <name type="scientific">Marinoscillum luteum</name>
    <dbReference type="NCBI Taxonomy" id="861051"/>
    <lineage>
        <taxon>Bacteria</taxon>
        <taxon>Pseudomonadati</taxon>
        <taxon>Bacteroidota</taxon>
        <taxon>Cytophagia</taxon>
        <taxon>Cytophagales</taxon>
        <taxon>Reichenbachiellaceae</taxon>
        <taxon>Marinoscillum</taxon>
    </lineage>
</organism>
<feature type="transmembrane region" description="Helical" evidence="1">
    <location>
        <begin position="12"/>
        <end position="35"/>
    </location>
</feature>
<dbReference type="Proteomes" id="UP001610063">
    <property type="component" value="Unassembled WGS sequence"/>
</dbReference>
<dbReference type="EMBL" id="JBIPKE010000019">
    <property type="protein sequence ID" value="MFH6985240.1"/>
    <property type="molecule type" value="Genomic_DNA"/>
</dbReference>
<reference evidence="2 3" key="1">
    <citation type="journal article" date="2013" name="Int. J. Syst. Evol. Microbiol.">
        <title>Marinoscillum luteum sp. nov., isolated from marine sediment.</title>
        <authorList>
            <person name="Cha I.T."/>
            <person name="Park S.J."/>
            <person name="Kim S.J."/>
            <person name="Kim J.G."/>
            <person name="Jung M.Y."/>
            <person name="Shin K.S."/>
            <person name="Kwon K.K."/>
            <person name="Yang S.H."/>
            <person name="Seo Y.S."/>
            <person name="Rhee S.K."/>
        </authorList>
    </citation>
    <scope>NUCLEOTIDE SEQUENCE [LARGE SCALE GENOMIC DNA]</scope>
    <source>
        <strain evidence="2 3">KCTC 23939</strain>
    </source>
</reference>
<evidence type="ECO:0000313" key="3">
    <source>
        <dbReference type="Proteomes" id="UP001610063"/>
    </source>
</evidence>
<name>A0ABW7NC83_9BACT</name>
<accession>A0ABW7NC83</accession>
<evidence type="ECO:0000313" key="2">
    <source>
        <dbReference type="EMBL" id="MFH6985240.1"/>
    </source>
</evidence>
<evidence type="ECO:0000256" key="1">
    <source>
        <dbReference type="SAM" id="Phobius"/>
    </source>
</evidence>
<keyword evidence="3" id="KW-1185">Reference proteome</keyword>
<sequence length="79" mass="8368">MMNSDLSTAFSLLGIGMITVFVVLLLVVITGNLLIRVVNRLAPAPADDSLEKAQVAAITAAVNIFTEGKGQVTRIEKLN</sequence>
<proteinExistence type="predicted"/>